<evidence type="ECO:0000256" key="1">
    <source>
        <dbReference type="SAM" id="Phobius"/>
    </source>
</evidence>
<keyword evidence="1" id="KW-0812">Transmembrane</keyword>
<accession>A0A9E2SB46</accession>
<proteinExistence type="predicted"/>
<dbReference type="Proteomes" id="UP000812270">
    <property type="component" value="Unassembled WGS sequence"/>
</dbReference>
<keyword evidence="1" id="KW-0472">Membrane</keyword>
<gene>
    <name evidence="2" type="ORF">KTO63_21305</name>
</gene>
<organism evidence="2 3">
    <name type="scientific">Pinibacter aurantiacus</name>
    <dbReference type="NCBI Taxonomy" id="2851599"/>
    <lineage>
        <taxon>Bacteria</taxon>
        <taxon>Pseudomonadati</taxon>
        <taxon>Bacteroidota</taxon>
        <taxon>Chitinophagia</taxon>
        <taxon>Chitinophagales</taxon>
        <taxon>Chitinophagaceae</taxon>
        <taxon>Pinibacter</taxon>
    </lineage>
</organism>
<protein>
    <submittedName>
        <fullName evidence="2">Uncharacterized protein</fullName>
    </submittedName>
</protein>
<keyword evidence="3" id="KW-1185">Reference proteome</keyword>
<dbReference type="EMBL" id="JAHSPG010000016">
    <property type="protein sequence ID" value="MBV4359721.1"/>
    <property type="molecule type" value="Genomic_DNA"/>
</dbReference>
<reference evidence="2" key="1">
    <citation type="submission" date="2021-06" db="EMBL/GenBank/DDBJ databases">
        <authorList>
            <person name="Huq M.A."/>
        </authorList>
    </citation>
    <scope>NUCLEOTIDE SEQUENCE</scope>
    <source>
        <strain evidence="2">MAH-26</strain>
    </source>
</reference>
<dbReference type="AlphaFoldDB" id="A0A9E2SB46"/>
<evidence type="ECO:0000313" key="3">
    <source>
        <dbReference type="Proteomes" id="UP000812270"/>
    </source>
</evidence>
<name>A0A9E2SB46_9BACT</name>
<keyword evidence="1" id="KW-1133">Transmembrane helix</keyword>
<sequence length="102" mass="11994">MELKKLLADQFIDFSEQLEIGISTRFDSDVSECKSFPAFVKEEISFFITLSEMFNKLSDDTFVCASAVVVAQYEITRQRKVMKAFFLRFFFIGWVLEVWLSY</sequence>
<feature type="transmembrane region" description="Helical" evidence="1">
    <location>
        <begin position="85"/>
        <end position="101"/>
    </location>
</feature>
<comment type="caution">
    <text evidence="2">The sequence shown here is derived from an EMBL/GenBank/DDBJ whole genome shotgun (WGS) entry which is preliminary data.</text>
</comment>
<dbReference type="RefSeq" id="WP_217793985.1">
    <property type="nucleotide sequence ID" value="NZ_JAHSPG010000016.1"/>
</dbReference>
<evidence type="ECO:0000313" key="2">
    <source>
        <dbReference type="EMBL" id="MBV4359721.1"/>
    </source>
</evidence>